<dbReference type="EMBL" id="CM001466">
    <property type="protein sequence ID" value="EHY89887.1"/>
    <property type="molecule type" value="Genomic_DNA"/>
</dbReference>
<name>H8GDC3_9PSEU</name>
<evidence type="ECO:0000313" key="2">
    <source>
        <dbReference type="Proteomes" id="UP000004705"/>
    </source>
</evidence>
<dbReference type="HOGENOM" id="CLU_186184_0_0_11"/>
<keyword evidence="2" id="KW-1185">Reference proteome</keyword>
<protein>
    <submittedName>
        <fullName evidence="1">Uncharacterized protein</fullName>
    </submittedName>
</protein>
<evidence type="ECO:0000313" key="1">
    <source>
        <dbReference type="EMBL" id="EHY89887.1"/>
    </source>
</evidence>
<proteinExistence type="predicted"/>
<reference evidence="1 2" key="1">
    <citation type="journal article" date="2012" name="Stand. Genomic Sci.">
        <title>Genome sequence of the soil bacterium Saccharomonospora azurea type strain (NA-128(T)).</title>
        <authorList>
            <person name="Klenk H.P."/>
            <person name="Held B."/>
            <person name="Lucas S."/>
            <person name="Lapidus A."/>
            <person name="Copeland A."/>
            <person name="Hammon N."/>
            <person name="Pitluck S."/>
            <person name="Goodwin L.A."/>
            <person name="Han C."/>
            <person name="Tapia R."/>
            <person name="Brambilla E.M."/>
            <person name="Potter G."/>
            <person name="Land M."/>
            <person name="Ivanova N."/>
            <person name="Rohde M."/>
            <person name="Goker M."/>
            <person name="Detter J.C."/>
            <person name="Kyrpides N.C."/>
            <person name="Woyke T."/>
        </authorList>
    </citation>
    <scope>NUCLEOTIDE SEQUENCE [LARGE SCALE GENOMIC DNA]</scope>
    <source>
        <strain evidence="1 2">NA-128</strain>
    </source>
</reference>
<dbReference type="Proteomes" id="UP000004705">
    <property type="component" value="Chromosome"/>
</dbReference>
<accession>H8GDC3</accession>
<sequence length="75" mass="7750">MSGPGGTKTGMTCVSCRTGLDHCHGTVLVHVDGGVECTEPDCVDAVLLRHTLVIRCDEVEGGCDCVIYGELGLAS</sequence>
<dbReference type="AlphaFoldDB" id="H8GDC3"/>
<gene>
    <name evidence="1" type="ORF">SacazDRAFT_03004</name>
</gene>
<organism evidence="1 2">
    <name type="scientific">Saccharomonospora azurea NA-128</name>
    <dbReference type="NCBI Taxonomy" id="882081"/>
    <lineage>
        <taxon>Bacteria</taxon>
        <taxon>Bacillati</taxon>
        <taxon>Actinomycetota</taxon>
        <taxon>Actinomycetes</taxon>
        <taxon>Pseudonocardiales</taxon>
        <taxon>Pseudonocardiaceae</taxon>
        <taxon>Saccharomonospora</taxon>
    </lineage>
</organism>